<dbReference type="InterPro" id="IPR022398">
    <property type="entry name" value="Peptidase_S8_His-AS"/>
</dbReference>
<dbReference type="SUPFAM" id="SSF52743">
    <property type="entry name" value="Subtilisin-like"/>
    <property type="match status" value="1"/>
</dbReference>
<dbReference type="InterPro" id="IPR015500">
    <property type="entry name" value="Peptidase_S8_subtilisin-rel"/>
</dbReference>
<evidence type="ECO:0000256" key="7">
    <source>
        <dbReference type="ARBA" id="ARBA00022825"/>
    </source>
</evidence>
<dbReference type="FunFam" id="3.40.50.200:FF:000022">
    <property type="entry name" value="Extracellular protease"/>
    <property type="match status" value="1"/>
</dbReference>
<comment type="similarity">
    <text evidence="2 9 10">Belongs to the peptidase S8 family.</text>
</comment>
<evidence type="ECO:0000256" key="1">
    <source>
        <dbReference type="ARBA" id="ARBA00004613"/>
    </source>
</evidence>
<evidence type="ECO:0000256" key="3">
    <source>
        <dbReference type="ARBA" id="ARBA00022525"/>
    </source>
</evidence>
<dbReference type="InterPro" id="IPR000209">
    <property type="entry name" value="Peptidase_S8/S53_dom"/>
</dbReference>
<dbReference type="GO" id="GO:0006508">
    <property type="term" value="P:proteolysis"/>
    <property type="evidence" value="ECO:0007669"/>
    <property type="project" value="UniProtKB-KW"/>
</dbReference>
<dbReference type="Pfam" id="PF00082">
    <property type="entry name" value="Peptidase_S8"/>
    <property type="match status" value="1"/>
</dbReference>
<sequence length="712" mass="74097">MDVIVKHLIGATLSLALLALTNPGVAAEREAGGSRHTDRLIIKLHDTQGDKRTALNHDRVSRLSGLAGITLTPHRRMSGRAEVVRLPAHYTIDTVKTFAASIAEDPDVDYVEPDYIRYPMATPDDTHYDEQWHLHDVTDDSEPGSANLEKAWDITTGSASVVTAVLDTGLLPHTDIVADGNINDGDDRVVPGYDFVDYDDFVSDDTSANDGDGRDTDPTDPGDWVTNAESSDAESSLFGCFVADSSWHGTHVAGTIAADSDNNSGVAGVDWVGKLLPVRVLGKCGGYNSDITDGMRWAAGLSVPGVPDNANPAKVLNLSLGGYGDCSTTEQNTIDAVTAAGAVVVVAAGNDAWDVSISAPANCNDVIAVAAVDRAGGLASYSNYGTLIDIAAPGGDTNEILSTLDGGTTTANNDNSYLGYVGTSMATPHVAGVAALMFAIDPTLLPSEVETILTSTARTFPLGTGSAGGDCHTPLCGEGILDAHQALIYTRDKPLIAPLADHTITSGDNLNIPISVDYSGTTAPIIVAAGQPTNALFSAGGNGSATITLNSNETNNDSSYNVIVIATDGDDHSLVDYERFTITVENAAPILTTLSNRNASAGTMLEFTVTASDVDGSNPRLTVSDLPLGATYDDNHDGSANFNWTPGSDQGGSHEIIFTATDRSNNALIDRQTITVTVSNTSSGSSGGGGGSLGLLPLFVFLAMLSRRLKVR</sequence>
<organism evidence="13 14">
    <name type="scientific">Solemya pervernicosa gill symbiont</name>
    <dbReference type="NCBI Taxonomy" id="642797"/>
    <lineage>
        <taxon>Bacteria</taxon>
        <taxon>Pseudomonadati</taxon>
        <taxon>Pseudomonadota</taxon>
        <taxon>Gammaproteobacteria</taxon>
        <taxon>sulfur-oxidizing symbionts</taxon>
    </lineage>
</organism>
<dbReference type="EMBL" id="MPRL01000058">
    <property type="protein sequence ID" value="OOZ39176.1"/>
    <property type="molecule type" value="Genomic_DNA"/>
</dbReference>
<dbReference type="Proteomes" id="UP000191110">
    <property type="component" value="Unassembled WGS sequence"/>
</dbReference>
<dbReference type="Gene3D" id="3.40.50.200">
    <property type="entry name" value="Peptidase S8/S53 domain"/>
    <property type="match status" value="1"/>
</dbReference>
<feature type="domain" description="Peptidase S8/S53" evidence="12">
    <location>
        <begin position="160"/>
        <end position="458"/>
    </location>
</feature>
<feature type="active site" description="Charge relay system" evidence="9">
    <location>
        <position position="167"/>
    </location>
</feature>
<dbReference type="InterPro" id="IPR050131">
    <property type="entry name" value="Peptidase_S8_subtilisin-like"/>
</dbReference>
<dbReference type="CDD" id="cd07496">
    <property type="entry name" value="Peptidases_S8_13"/>
    <property type="match status" value="1"/>
</dbReference>
<dbReference type="GO" id="GO:0005509">
    <property type="term" value="F:calcium ion binding"/>
    <property type="evidence" value="ECO:0007669"/>
    <property type="project" value="InterPro"/>
</dbReference>
<evidence type="ECO:0000256" key="2">
    <source>
        <dbReference type="ARBA" id="ARBA00011073"/>
    </source>
</evidence>
<evidence type="ECO:0000256" key="9">
    <source>
        <dbReference type="PROSITE-ProRule" id="PRU01240"/>
    </source>
</evidence>
<evidence type="ECO:0000256" key="8">
    <source>
        <dbReference type="ARBA" id="ARBA00023145"/>
    </source>
</evidence>
<keyword evidence="5 11" id="KW-0732">Signal</keyword>
<keyword evidence="8" id="KW-0865">Zymogen</keyword>
<dbReference type="GO" id="GO:0005576">
    <property type="term" value="C:extracellular region"/>
    <property type="evidence" value="ECO:0007669"/>
    <property type="project" value="UniProtKB-SubCell"/>
</dbReference>
<dbReference type="OrthoDB" id="9790784at2"/>
<dbReference type="InterPro" id="IPR015919">
    <property type="entry name" value="Cadherin-like_sf"/>
</dbReference>
<evidence type="ECO:0000313" key="14">
    <source>
        <dbReference type="Proteomes" id="UP000191110"/>
    </source>
</evidence>
<dbReference type="PRINTS" id="PR00723">
    <property type="entry name" value="SUBTILISIN"/>
</dbReference>
<dbReference type="SUPFAM" id="SSF49313">
    <property type="entry name" value="Cadherin-like"/>
    <property type="match status" value="1"/>
</dbReference>
<proteinExistence type="inferred from homology"/>
<reference evidence="13 14" key="1">
    <citation type="submission" date="2016-11" db="EMBL/GenBank/DDBJ databases">
        <title>Mixed transmission modes and dynamic genome evolution in an obligate animal-bacterial symbiosis.</title>
        <authorList>
            <person name="Russell S.L."/>
            <person name="Corbett-Detig R.B."/>
            <person name="Cavanaugh C.M."/>
        </authorList>
    </citation>
    <scope>NUCLEOTIDE SEQUENCE [LARGE SCALE GENOMIC DNA]</scope>
    <source>
        <strain evidence="13">Sveles-Q1</strain>
    </source>
</reference>
<dbReference type="InterPro" id="IPR013783">
    <property type="entry name" value="Ig-like_fold"/>
</dbReference>
<evidence type="ECO:0000256" key="11">
    <source>
        <dbReference type="SAM" id="SignalP"/>
    </source>
</evidence>
<dbReference type="GO" id="GO:0004252">
    <property type="term" value="F:serine-type endopeptidase activity"/>
    <property type="evidence" value="ECO:0007669"/>
    <property type="project" value="UniProtKB-UniRule"/>
</dbReference>
<name>A0A1T2L2J8_9GAMM</name>
<keyword evidence="14" id="KW-1185">Reference proteome</keyword>
<evidence type="ECO:0000259" key="12">
    <source>
        <dbReference type="Pfam" id="PF00082"/>
    </source>
</evidence>
<keyword evidence="7 9" id="KW-0720">Serine protease</keyword>
<dbReference type="PROSITE" id="PS00136">
    <property type="entry name" value="SUBTILASE_ASP"/>
    <property type="match status" value="1"/>
</dbReference>
<comment type="caution">
    <text evidence="13">The sequence shown here is derived from an EMBL/GenBank/DDBJ whole genome shotgun (WGS) entry which is preliminary data.</text>
</comment>
<dbReference type="PROSITE" id="PS00138">
    <property type="entry name" value="SUBTILASE_SER"/>
    <property type="match status" value="1"/>
</dbReference>
<keyword evidence="6 9" id="KW-0378">Hydrolase</keyword>
<dbReference type="AlphaFoldDB" id="A0A1T2L2J8"/>
<dbReference type="InterPro" id="IPR023828">
    <property type="entry name" value="Peptidase_S8_Ser-AS"/>
</dbReference>
<evidence type="ECO:0000256" key="4">
    <source>
        <dbReference type="ARBA" id="ARBA00022670"/>
    </source>
</evidence>
<dbReference type="Gene3D" id="2.60.40.10">
    <property type="entry name" value="Immunoglobulins"/>
    <property type="match status" value="1"/>
</dbReference>
<feature type="active site" description="Charge relay system" evidence="9">
    <location>
        <position position="248"/>
    </location>
</feature>
<dbReference type="PROSITE" id="PS00137">
    <property type="entry name" value="SUBTILASE_HIS"/>
    <property type="match status" value="1"/>
</dbReference>
<evidence type="ECO:0000256" key="10">
    <source>
        <dbReference type="RuleBase" id="RU003355"/>
    </source>
</evidence>
<feature type="signal peptide" evidence="11">
    <location>
        <begin position="1"/>
        <end position="26"/>
    </location>
</feature>
<keyword evidence="4 9" id="KW-0645">Protease</keyword>
<evidence type="ECO:0000256" key="5">
    <source>
        <dbReference type="ARBA" id="ARBA00022729"/>
    </source>
</evidence>
<accession>A0A1T2L2J8</accession>
<keyword evidence="3" id="KW-0964">Secreted</keyword>
<comment type="subcellular location">
    <subcellularLocation>
        <location evidence="1">Secreted</location>
    </subcellularLocation>
</comment>
<evidence type="ECO:0000256" key="6">
    <source>
        <dbReference type="ARBA" id="ARBA00022801"/>
    </source>
</evidence>
<dbReference type="PANTHER" id="PTHR43806:SF11">
    <property type="entry name" value="CEREVISIN-RELATED"/>
    <property type="match status" value="1"/>
</dbReference>
<gene>
    <name evidence="13" type="ORF">BOW53_12815</name>
</gene>
<evidence type="ECO:0000313" key="13">
    <source>
        <dbReference type="EMBL" id="OOZ39176.1"/>
    </source>
</evidence>
<dbReference type="InterPro" id="IPR036852">
    <property type="entry name" value="Peptidase_S8/S53_dom_sf"/>
</dbReference>
<dbReference type="GO" id="GO:0016020">
    <property type="term" value="C:membrane"/>
    <property type="evidence" value="ECO:0007669"/>
    <property type="project" value="InterPro"/>
</dbReference>
<dbReference type="InterPro" id="IPR034176">
    <property type="entry name" value="Peptidases_S8_13"/>
</dbReference>
<dbReference type="InterPro" id="IPR023827">
    <property type="entry name" value="Peptidase_S8_Asp-AS"/>
</dbReference>
<dbReference type="PROSITE" id="PS51892">
    <property type="entry name" value="SUBTILASE"/>
    <property type="match status" value="1"/>
</dbReference>
<dbReference type="PANTHER" id="PTHR43806">
    <property type="entry name" value="PEPTIDASE S8"/>
    <property type="match status" value="1"/>
</dbReference>
<protein>
    <recommendedName>
        <fullName evidence="12">Peptidase S8/S53 domain-containing protein</fullName>
    </recommendedName>
</protein>
<feature type="active site" description="Charge relay system" evidence="9">
    <location>
        <position position="424"/>
    </location>
</feature>
<feature type="chain" id="PRO_5012752394" description="Peptidase S8/S53 domain-containing protein" evidence="11">
    <location>
        <begin position="27"/>
        <end position="712"/>
    </location>
</feature>